<sequence>MKKKGRICGTIGLILSLALAGGTVVYGTMFHGNTVGKAEKLVGSSTGTVFDGWFKHTGFDETKALVDQTVVLAKGNAATEGGYSSYSLSFNYSSMLSVKVNDKETVMQGTAAGVIYTDAAYTYVKYTTRTIDDRAAMVESEEYVLVKETGAVYTRTNPSPYTETPGDSMFSDVSTWKYSGTTFDVPSFLDLTGVFASVSADNKVYITPTGEYKFNGPVLPEGAEGVCKFTVGFCPTIRYTLTTTGTKEAGGDSTTTVALQYSNLNNTKIELPASLTEVII</sequence>
<reference evidence="1" key="2">
    <citation type="journal article" date="2021" name="PeerJ">
        <title>Extensive microbial diversity within the chicken gut microbiome revealed by metagenomics and culture.</title>
        <authorList>
            <person name="Gilroy R."/>
            <person name="Ravi A."/>
            <person name="Getino M."/>
            <person name="Pursley I."/>
            <person name="Horton D.L."/>
            <person name="Alikhan N.F."/>
            <person name="Baker D."/>
            <person name="Gharbi K."/>
            <person name="Hall N."/>
            <person name="Watson M."/>
            <person name="Adriaenssens E.M."/>
            <person name="Foster-Nyarko E."/>
            <person name="Jarju S."/>
            <person name="Secka A."/>
            <person name="Antonio M."/>
            <person name="Oren A."/>
            <person name="Chaudhuri R.R."/>
            <person name="La Ragione R."/>
            <person name="Hildebrand F."/>
            <person name="Pallen M.J."/>
        </authorList>
    </citation>
    <scope>NUCLEOTIDE SEQUENCE</scope>
    <source>
        <strain evidence="1">11687</strain>
    </source>
</reference>
<evidence type="ECO:0000313" key="2">
    <source>
        <dbReference type="Proteomes" id="UP000824081"/>
    </source>
</evidence>
<comment type="caution">
    <text evidence="1">The sequence shown here is derived from an EMBL/GenBank/DDBJ whole genome shotgun (WGS) entry which is preliminary data.</text>
</comment>
<reference evidence="1" key="1">
    <citation type="submission" date="2020-10" db="EMBL/GenBank/DDBJ databases">
        <authorList>
            <person name="Gilroy R."/>
        </authorList>
    </citation>
    <scope>NUCLEOTIDE SEQUENCE</scope>
    <source>
        <strain evidence="1">11687</strain>
    </source>
</reference>
<dbReference type="AlphaFoldDB" id="A0A9D1MF48"/>
<protein>
    <submittedName>
        <fullName evidence="1">Uncharacterized protein</fullName>
    </submittedName>
</protein>
<name>A0A9D1MF48_9FIRM</name>
<accession>A0A9D1MF48</accession>
<dbReference type="Proteomes" id="UP000824081">
    <property type="component" value="Unassembled WGS sequence"/>
</dbReference>
<dbReference type="EMBL" id="DVMZ01000058">
    <property type="protein sequence ID" value="HIU58878.1"/>
    <property type="molecule type" value="Genomic_DNA"/>
</dbReference>
<organism evidence="1 2">
    <name type="scientific">Candidatus Scatosoma pullistercoris</name>
    <dbReference type="NCBI Taxonomy" id="2840934"/>
    <lineage>
        <taxon>Bacteria</taxon>
        <taxon>Bacillati</taxon>
        <taxon>Bacillota</taxon>
        <taxon>Clostridia</taxon>
        <taxon>Candidatus Scatosoma</taxon>
    </lineage>
</organism>
<evidence type="ECO:0000313" key="1">
    <source>
        <dbReference type="EMBL" id="HIU58878.1"/>
    </source>
</evidence>
<proteinExistence type="predicted"/>
<gene>
    <name evidence="1" type="ORF">IAC57_02130</name>
</gene>